<evidence type="ECO:0000259" key="6">
    <source>
        <dbReference type="PROSITE" id="PS51969"/>
    </source>
</evidence>
<dbReference type="Gene3D" id="2.60.40.2140">
    <property type="entry name" value="Beta-1,3-glucan-recognition protein, N-terminal domain"/>
    <property type="match status" value="1"/>
</dbReference>
<dbReference type="AlphaFoldDB" id="A0A8S4D2L6"/>
<dbReference type="InterPro" id="IPR000757">
    <property type="entry name" value="Beta-glucanase-like"/>
</dbReference>
<dbReference type="PANTHER" id="PTHR10963:SF60">
    <property type="entry name" value="GRAM-NEGATIVE BACTERIA-BINDING PROTEIN 1-RELATED"/>
    <property type="match status" value="1"/>
</dbReference>
<evidence type="ECO:0000256" key="4">
    <source>
        <dbReference type="SAM" id="SignalP"/>
    </source>
</evidence>
<dbReference type="InterPro" id="IPR043030">
    <property type="entry name" value="BGBP_N_sf"/>
</dbReference>
<evidence type="ECO:0000256" key="1">
    <source>
        <dbReference type="ARBA" id="ARBA00008781"/>
    </source>
</evidence>
<dbReference type="GO" id="GO:0030246">
    <property type="term" value="F:carbohydrate binding"/>
    <property type="evidence" value="ECO:0007669"/>
    <property type="project" value="InterPro"/>
</dbReference>
<keyword evidence="3" id="KW-0391">Immunity</keyword>
<proteinExistence type="inferred from homology"/>
<evidence type="ECO:0000256" key="2">
    <source>
        <dbReference type="ARBA" id="ARBA00022588"/>
    </source>
</evidence>
<dbReference type="EMBL" id="CAJHNJ030000001">
    <property type="protein sequence ID" value="CAG9088985.1"/>
    <property type="molecule type" value="Genomic_DNA"/>
</dbReference>
<evidence type="ECO:0000259" key="5">
    <source>
        <dbReference type="PROSITE" id="PS51762"/>
    </source>
</evidence>
<evidence type="ECO:0000256" key="3">
    <source>
        <dbReference type="ARBA" id="ARBA00022859"/>
    </source>
</evidence>
<organism evidence="7 8">
    <name type="scientific">Plutella xylostella</name>
    <name type="common">Diamondback moth</name>
    <name type="synonym">Plutella maculipennis</name>
    <dbReference type="NCBI Taxonomy" id="51655"/>
    <lineage>
        <taxon>Eukaryota</taxon>
        <taxon>Metazoa</taxon>
        <taxon>Ecdysozoa</taxon>
        <taxon>Arthropoda</taxon>
        <taxon>Hexapoda</taxon>
        <taxon>Insecta</taxon>
        <taxon>Pterygota</taxon>
        <taxon>Neoptera</taxon>
        <taxon>Endopterygota</taxon>
        <taxon>Lepidoptera</taxon>
        <taxon>Glossata</taxon>
        <taxon>Ditrysia</taxon>
        <taxon>Yponomeutoidea</taxon>
        <taxon>Plutellidae</taxon>
        <taxon>Plutella</taxon>
    </lineage>
</organism>
<keyword evidence="2" id="KW-0399">Innate immunity</keyword>
<feature type="signal peptide" evidence="4">
    <location>
        <begin position="1"/>
        <end position="17"/>
    </location>
</feature>
<sequence length="557" mass="61995">MFFNTICVSVIITLCFALNPIKYIGQSRVEAFYPRGLAITVPDNDFDIVFVEGSLNQPIDHLTIGTLRFCSSRPPSNDSVSRVWVFTDNSARVKIGDEVNYWISFKKGEIERKTMLEKVIVDLRNQDGTRRYSNPNTVEAGENEVDPYCDHTETEIQGEIVKEHICKDDLIFSEEFEGPWNSSNRWVVEEMFPEGPDFPFNIYRSEETVTVENGTLIIKPNLVDENTITGELDLSDVCTGRLDTTECQRVAFGANILASGKARGVRQEINLGPRHNVYGDGNYASGIIRIAFVRGNPGMGRSLYGGPILSSKEPIRSKFLKEKVGSEEWNKEFHNYSMIWKREGITLAVDGETYGVVPAGSFLQLEGEVSHARRWSSGSAMAPLDQMFHLTLGIRAGGAGDFPDSGPKPYRDGDSKAALQYWAARDRWLPSWGDARLMFHLTLGIRAGGAGDFPDSGPKPYRDGDSKAALQYWAARDRGLPSWGDARLMVDYVRVYASHLTLGIRAGGAGDFPDSGPKPYRDGDSKAALKYWAARDRGLPSWGDARLVVDYVSQLHS</sequence>
<dbReference type="PROSITE" id="PS51762">
    <property type="entry name" value="GH16_2"/>
    <property type="match status" value="1"/>
</dbReference>
<evidence type="ECO:0000313" key="8">
    <source>
        <dbReference type="Proteomes" id="UP000653454"/>
    </source>
</evidence>
<dbReference type="GO" id="GO:0004553">
    <property type="term" value="F:hydrolase activity, hydrolyzing O-glycosyl compounds"/>
    <property type="evidence" value="ECO:0007669"/>
    <property type="project" value="InterPro"/>
</dbReference>
<dbReference type="Pfam" id="PF15886">
    <property type="entry name" value="CBM39"/>
    <property type="match status" value="1"/>
</dbReference>
<keyword evidence="8" id="KW-1185">Reference proteome</keyword>
<dbReference type="Proteomes" id="UP000653454">
    <property type="component" value="Unassembled WGS sequence"/>
</dbReference>
<name>A0A8S4D2L6_PLUXY</name>
<dbReference type="PANTHER" id="PTHR10963">
    <property type="entry name" value="GLYCOSYL HYDROLASE-RELATED"/>
    <property type="match status" value="1"/>
</dbReference>
<feature type="domain" description="CBM39" evidence="6">
    <location>
        <begin position="22"/>
        <end position="126"/>
    </location>
</feature>
<accession>A0A8S4D2L6</accession>
<dbReference type="InterPro" id="IPR031756">
    <property type="entry name" value="BGBP_N"/>
</dbReference>
<reference evidence="7" key="1">
    <citation type="submission" date="2020-11" db="EMBL/GenBank/DDBJ databases">
        <authorList>
            <person name="Whiteford S."/>
        </authorList>
    </citation>
    <scope>NUCLEOTIDE SEQUENCE</scope>
</reference>
<dbReference type="GO" id="GO:0005975">
    <property type="term" value="P:carbohydrate metabolic process"/>
    <property type="evidence" value="ECO:0007669"/>
    <property type="project" value="InterPro"/>
</dbReference>
<feature type="domain" description="GH16" evidence="5">
    <location>
        <begin position="154"/>
        <end position="501"/>
    </location>
</feature>
<feature type="chain" id="PRO_5035713832" evidence="4">
    <location>
        <begin position="18"/>
        <end position="557"/>
    </location>
</feature>
<dbReference type="InterPro" id="IPR050546">
    <property type="entry name" value="Glycosyl_Hydrlase_16"/>
</dbReference>
<dbReference type="GO" id="GO:0045087">
    <property type="term" value="P:innate immune response"/>
    <property type="evidence" value="ECO:0007669"/>
    <property type="project" value="UniProtKB-KW"/>
</dbReference>
<comment type="similarity">
    <text evidence="1">Belongs to the insect beta-1,3-glucan binding protein family.</text>
</comment>
<comment type="caution">
    <text evidence="7">The sequence shown here is derived from an EMBL/GenBank/DDBJ whole genome shotgun (WGS) entry which is preliminary data.</text>
</comment>
<gene>
    <name evidence="7" type="ORF">PLXY2_LOCUS152</name>
</gene>
<dbReference type="InterPro" id="IPR013320">
    <property type="entry name" value="ConA-like_dom_sf"/>
</dbReference>
<dbReference type="Gene3D" id="2.60.120.200">
    <property type="match status" value="1"/>
</dbReference>
<keyword evidence="4" id="KW-0732">Signal</keyword>
<protein>
    <submittedName>
        <fullName evidence="7">(diamondback moth) hypothetical protein</fullName>
    </submittedName>
</protein>
<evidence type="ECO:0000313" key="7">
    <source>
        <dbReference type="EMBL" id="CAG9088985.1"/>
    </source>
</evidence>
<dbReference type="PROSITE" id="PS51969">
    <property type="entry name" value="CBM39"/>
    <property type="match status" value="1"/>
</dbReference>
<dbReference type="SUPFAM" id="SSF49899">
    <property type="entry name" value="Concanavalin A-like lectins/glucanases"/>
    <property type="match status" value="1"/>
</dbReference>